<dbReference type="RefSeq" id="WP_050002260.1">
    <property type="nucleotide sequence ID" value="NZ_CP008887.1"/>
</dbReference>
<proteinExistence type="predicted"/>
<feature type="transmembrane region" description="Helical" evidence="1">
    <location>
        <begin position="143"/>
        <end position="162"/>
    </location>
</feature>
<keyword evidence="1" id="KW-0812">Transmembrane</keyword>
<evidence type="ECO:0000256" key="1">
    <source>
        <dbReference type="SAM" id="Phobius"/>
    </source>
</evidence>
<dbReference type="SUPFAM" id="SSF103473">
    <property type="entry name" value="MFS general substrate transporter"/>
    <property type="match status" value="1"/>
</dbReference>
<dbReference type="Pfam" id="PF07690">
    <property type="entry name" value="MFS_1"/>
    <property type="match status" value="1"/>
</dbReference>
<dbReference type="PROSITE" id="PS50850">
    <property type="entry name" value="MFS"/>
    <property type="match status" value="1"/>
</dbReference>
<feature type="transmembrane region" description="Helical" evidence="1">
    <location>
        <begin position="365"/>
        <end position="392"/>
    </location>
</feature>
<dbReference type="Proteomes" id="UP000029980">
    <property type="component" value="Chromosome"/>
</dbReference>
<dbReference type="GO" id="GO:0022857">
    <property type="term" value="F:transmembrane transporter activity"/>
    <property type="evidence" value="ECO:0007669"/>
    <property type="project" value="InterPro"/>
</dbReference>
<keyword evidence="4" id="KW-1185">Reference proteome</keyword>
<dbReference type="InterPro" id="IPR052528">
    <property type="entry name" value="Sugar_transport-like"/>
</dbReference>
<dbReference type="Gene3D" id="1.20.1250.20">
    <property type="entry name" value="MFS general substrate transporter like domains"/>
    <property type="match status" value="2"/>
</dbReference>
<dbReference type="GeneID" id="25152283"/>
<dbReference type="KEGG" id="teu:TEU_02395"/>
<feature type="transmembrane region" description="Helical" evidence="1">
    <location>
        <begin position="259"/>
        <end position="280"/>
    </location>
</feature>
<organism evidence="3 4">
    <name type="scientific">Thermococcus eurythermalis</name>
    <dbReference type="NCBI Taxonomy" id="1505907"/>
    <lineage>
        <taxon>Archaea</taxon>
        <taxon>Methanobacteriati</taxon>
        <taxon>Methanobacteriota</taxon>
        <taxon>Thermococci</taxon>
        <taxon>Thermococcales</taxon>
        <taxon>Thermococcaceae</taxon>
        <taxon>Thermococcus</taxon>
    </lineage>
</organism>
<dbReference type="PANTHER" id="PTHR23526:SF4">
    <property type="entry name" value="INTEGRAL MEMBRANE TRANSPORT PROTEIN"/>
    <property type="match status" value="1"/>
</dbReference>
<dbReference type="AlphaFoldDB" id="A0A097QS31"/>
<sequence length="398" mass="41960">MGSKGGPGYRALLRSGNIKALLPAYSLNIFAVSYLIGYYLNITLASIGGPALVGLFATISNVLAGFLPIVAGAFADSHGRRYMIVVSAVFEVLALLSLALVAGSGGKLIVLPAVMLSASFTSSSPALFSLMGESVPGDSMGKAMSLLFIASSASGILSYPTFGYLAGRIDDSRLFVLSALLVLVSIHLYLRVSETAGRRAGRPFERFKEALKGVTLLKEPPLKLFMVCICFELFVSSIASPFVPVFLQKVYSLSVSQISWLYSAIGFATLVGAFIAGYVVDRIGSLNSLILKDSLSVPLLILFALAPFSGAFLFLAVLAFIEQLNVASNRYVVENTTPEHRGLILGFKSSLAKLSAVPGPVVGTLLWGIGPGVTFIVPALLTPIGIGLLFMLRSATIS</sequence>
<dbReference type="InterPro" id="IPR011701">
    <property type="entry name" value="MFS"/>
</dbReference>
<evidence type="ECO:0000313" key="4">
    <source>
        <dbReference type="Proteomes" id="UP000029980"/>
    </source>
</evidence>
<dbReference type="InterPro" id="IPR020846">
    <property type="entry name" value="MFS_dom"/>
</dbReference>
<accession>A0A097QS31</accession>
<feature type="transmembrane region" description="Helical" evidence="1">
    <location>
        <begin position="300"/>
        <end position="321"/>
    </location>
</feature>
<dbReference type="HOGENOM" id="CLU_691912_0_0_2"/>
<dbReference type="OrthoDB" id="101746at2157"/>
<keyword evidence="1" id="KW-0472">Membrane</keyword>
<dbReference type="STRING" id="1505907.TEU_02395"/>
<gene>
    <name evidence="3" type="ORF">TEU_02395</name>
</gene>
<feature type="transmembrane region" description="Helical" evidence="1">
    <location>
        <begin position="224"/>
        <end position="247"/>
    </location>
</feature>
<feature type="transmembrane region" description="Helical" evidence="1">
    <location>
        <begin position="20"/>
        <end position="40"/>
    </location>
</feature>
<feature type="domain" description="Major facilitator superfamily (MFS) profile" evidence="2">
    <location>
        <begin position="12"/>
        <end position="397"/>
    </location>
</feature>
<keyword evidence="1" id="KW-1133">Transmembrane helix</keyword>
<feature type="transmembrane region" description="Helical" evidence="1">
    <location>
        <begin position="108"/>
        <end position="131"/>
    </location>
</feature>
<feature type="transmembrane region" description="Helical" evidence="1">
    <location>
        <begin position="174"/>
        <end position="192"/>
    </location>
</feature>
<dbReference type="InterPro" id="IPR036259">
    <property type="entry name" value="MFS_trans_sf"/>
</dbReference>
<feature type="transmembrane region" description="Helical" evidence="1">
    <location>
        <begin position="82"/>
        <end position="102"/>
    </location>
</feature>
<evidence type="ECO:0000259" key="2">
    <source>
        <dbReference type="PROSITE" id="PS50850"/>
    </source>
</evidence>
<reference evidence="3 4" key="1">
    <citation type="journal article" date="2015" name="Int. J. Syst. Evol. Microbiol.">
        <title>Thermococcus eurythermalis sp. nov., a conditional piezophilic hyperthermophilic archaeon with a wide temperature range isolated from an oil-immersed chimney in the Guaymas Basin.</title>
        <authorList>
            <person name="Zhao W."/>
            <person name="Zeng X."/>
            <person name="Xiao X."/>
        </authorList>
    </citation>
    <scope>NUCLEOTIDE SEQUENCE [LARGE SCALE GENOMIC DNA]</scope>
    <source>
        <strain evidence="3 4">A501</strain>
    </source>
</reference>
<dbReference type="PANTHER" id="PTHR23526">
    <property type="entry name" value="INTEGRAL MEMBRANE TRANSPORT PROTEIN-RELATED"/>
    <property type="match status" value="1"/>
</dbReference>
<evidence type="ECO:0000313" key="3">
    <source>
        <dbReference type="EMBL" id="AIU69282.1"/>
    </source>
</evidence>
<dbReference type="EMBL" id="CP008887">
    <property type="protein sequence ID" value="AIU69282.1"/>
    <property type="molecule type" value="Genomic_DNA"/>
</dbReference>
<name>A0A097QS31_9EURY</name>
<protein>
    <recommendedName>
        <fullName evidence="2">Major facilitator superfamily (MFS) profile domain-containing protein</fullName>
    </recommendedName>
</protein>
<feature type="transmembrane region" description="Helical" evidence="1">
    <location>
        <begin position="52"/>
        <end position="75"/>
    </location>
</feature>